<dbReference type="Proteomes" id="UP000509750">
    <property type="component" value="Plasmid unnamed1"/>
</dbReference>
<reference evidence="2 3" key="1">
    <citation type="submission" date="2020-07" db="EMBL/GenBank/DDBJ databases">
        <title>Gai3-2, isolated from salt lake.</title>
        <authorList>
            <person name="Cui H."/>
            <person name="Shi X."/>
        </authorList>
    </citation>
    <scope>NUCLEOTIDE SEQUENCE [LARGE SCALE GENOMIC DNA]</scope>
    <source>
        <strain evidence="2 3">Gai3-2</strain>
        <plasmid evidence="2 3">unnamed1</plasmid>
    </source>
</reference>
<evidence type="ECO:0000313" key="3">
    <source>
        <dbReference type="Proteomes" id="UP000509750"/>
    </source>
</evidence>
<evidence type="ECO:0000256" key="1">
    <source>
        <dbReference type="SAM" id="MobiDB-lite"/>
    </source>
</evidence>
<evidence type="ECO:0000313" key="2">
    <source>
        <dbReference type="EMBL" id="QLG29733.1"/>
    </source>
</evidence>
<gene>
    <name evidence="2" type="ORF">HUG10_19195</name>
</gene>
<dbReference type="GeneID" id="56031006"/>
<name>A0A7D5H3H7_9EURY</name>
<dbReference type="AlphaFoldDB" id="A0A7D5H3H7"/>
<keyword evidence="2" id="KW-0614">Plasmid</keyword>
<proteinExistence type="predicted"/>
<organism evidence="2 3">
    <name type="scientific">Halorarum halophilum</name>
    <dbReference type="NCBI Taxonomy" id="2743090"/>
    <lineage>
        <taxon>Archaea</taxon>
        <taxon>Methanobacteriati</taxon>
        <taxon>Methanobacteriota</taxon>
        <taxon>Stenosarchaea group</taxon>
        <taxon>Halobacteria</taxon>
        <taxon>Halobacteriales</taxon>
        <taxon>Haloferacaceae</taxon>
        <taxon>Halorarum</taxon>
    </lineage>
</organism>
<feature type="compositionally biased region" description="Low complexity" evidence="1">
    <location>
        <begin position="1"/>
        <end position="19"/>
    </location>
</feature>
<feature type="compositionally biased region" description="Polar residues" evidence="1">
    <location>
        <begin position="38"/>
        <end position="47"/>
    </location>
</feature>
<dbReference type="OrthoDB" id="2572at2157"/>
<feature type="region of interest" description="Disordered" evidence="1">
    <location>
        <begin position="1"/>
        <end position="91"/>
    </location>
</feature>
<keyword evidence="3" id="KW-1185">Reference proteome</keyword>
<dbReference type="KEGG" id="halg:HUG10_19195"/>
<protein>
    <submittedName>
        <fullName evidence="2">Uncharacterized protein</fullName>
    </submittedName>
</protein>
<dbReference type="RefSeq" id="WP_179171307.1">
    <property type="nucleotide sequence ID" value="NZ_CP058530.1"/>
</dbReference>
<sequence length="281" mass="30328">MTDSPTADETTPAATDSPTGTATGDGHGHSHGNETEGENGSSTNGTDGANGKLTVVVAGNEVPLQEQSQSEGSSFYIDEDDPHTWHGSTSGQTLAEALSTLGIDAGPQELSYDGETYTESTEGTGIYVRVNGEEVDPTQYELSDGDEIWVTVETADMDVETPGEYIKADQQHIHGPITFEVEGEELDFSEDRYQTNHQLFHFEGGHAEPWHAHSWSMTLEWAMNSLDGINVTENSVTYDGTTYDGSDSDTTVTIEVNGESVDPSEYYLKDGDNVNIVVETE</sequence>
<dbReference type="EMBL" id="CP058530">
    <property type="protein sequence ID" value="QLG29733.1"/>
    <property type="molecule type" value="Genomic_DNA"/>
</dbReference>
<accession>A0A7D5H3H7</accession>
<geneLocation type="plasmid" evidence="2 3">
    <name>unnamed1</name>
</geneLocation>